<keyword evidence="4" id="KW-1185">Reference proteome</keyword>
<feature type="coiled-coil region" evidence="1">
    <location>
        <begin position="22"/>
        <end position="49"/>
    </location>
</feature>
<evidence type="ECO:0000313" key="3">
    <source>
        <dbReference type="EMBL" id="CAB3236643.1"/>
    </source>
</evidence>
<accession>A0A8S0ZSC6</accession>
<dbReference type="AlphaFoldDB" id="A0A8S0ZSC6"/>
<feature type="region of interest" description="Disordered" evidence="2">
    <location>
        <begin position="832"/>
        <end position="874"/>
    </location>
</feature>
<protein>
    <recommendedName>
        <fullName evidence="5">P94</fullName>
    </recommendedName>
</protein>
<proteinExistence type="predicted"/>
<dbReference type="Proteomes" id="UP000494106">
    <property type="component" value="Unassembled WGS sequence"/>
</dbReference>
<evidence type="ECO:0008006" key="5">
    <source>
        <dbReference type="Google" id="ProtNLM"/>
    </source>
</evidence>
<name>A0A8S0ZSC6_ARCPL</name>
<reference evidence="3 4" key="1">
    <citation type="submission" date="2020-04" db="EMBL/GenBank/DDBJ databases">
        <authorList>
            <person name="Wallbank WR R."/>
            <person name="Pardo Diaz C."/>
            <person name="Kozak K."/>
            <person name="Martin S."/>
            <person name="Jiggins C."/>
            <person name="Moest M."/>
            <person name="Warren A I."/>
            <person name="Byers J.R.P. K."/>
            <person name="Montejo-Kovacevich G."/>
            <person name="Yen C E."/>
        </authorList>
    </citation>
    <scope>NUCLEOTIDE SEQUENCE [LARGE SCALE GENOMIC DNA]</scope>
</reference>
<evidence type="ECO:0000256" key="2">
    <source>
        <dbReference type="SAM" id="MobiDB-lite"/>
    </source>
</evidence>
<evidence type="ECO:0000256" key="1">
    <source>
        <dbReference type="SAM" id="Coils"/>
    </source>
</evidence>
<evidence type="ECO:0000313" key="4">
    <source>
        <dbReference type="Proteomes" id="UP000494106"/>
    </source>
</evidence>
<dbReference type="EMBL" id="CADEBC010000488">
    <property type="protein sequence ID" value="CAB3236643.1"/>
    <property type="molecule type" value="Genomic_DNA"/>
</dbReference>
<sequence length="874" mass="102359">MVNYFIYATDDSGSTNGNEYFNSKGLETLKKFKEEVKALQNDAGGSNKDDSIVYLHWSHRCAKMEEDQVELRYREEDGGGTDTLPHTVLDWMDENLTENDTIQLLYVVTDGAVDPFDIRPIDPNKKIDNVTFYAFNSDIRDIDMSVASMFICKNKRYIVHCNEELVDDTDLSNPFDYDQITVETFHEKKEELKSYIKLQFLNKSSSDRLALEEIKKLKSLQTRLCNELQDDKDEPITPAKIDLNVKDKETFINLFKNTKFHKTLTQPKKYDEKQRIASCINTLVNYINNDHKSFKFDNLKFNNKFSLETGEEDVADVFYSNVEEIAFPDIILDNESGVPVILLTHYNLMEKVLFKKGRKIPERFEKYNTPCPSEKARARVTRLVEAARLTNMSHFSRLRKTVDCPLILLNDPDFKDSIEYYYNLESFKGLMQHGTQTGPRTRRAFTGAIVPLEEFDDYNDYILSCTYFASRRVPYNKGLLYYVVYKTCEKLQYIEPNVVEYLKGYVIKRISKTKCFLGLSKMSIDDPLIRVDLTTALWYCAELSSILFKNDPKHFRKEKMLMYSHYSEYMKEILEWFQYDVDTKSVDLRADIFRNVNRLKRIGRREDKIRHILEQIFKKEDRILVSEMVNPDNIYKLKYLQLDHNKVIDESLLSAEVDINKFAHFMDYVETTFVPVCKQTMRPHFVTEDNKSYYEQVVTKSRRVVIQDGKLTWEPVEQLDFTRILSTNKLFISNIKKFSKYPTMGQFKCYVLKKMKYFRGKPVVFATNTMETIEKTHAAYKKTRTSINKFKQISNSSANRAVRIEKENPFDLTEEEIPDFVKKSESYIVKKELSEAGPSGQQSTDVPPDLPQAQKPEKRKSKTTNAQKPKKKIL</sequence>
<gene>
    <name evidence="3" type="ORF">APLA_LOCUS6615</name>
</gene>
<feature type="compositionally biased region" description="Basic residues" evidence="2">
    <location>
        <begin position="857"/>
        <end position="874"/>
    </location>
</feature>
<dbReference type="OrthoDB" id="8120898at2759"/>
<comment type="caution">
    <text evidence="3">The sequence shown here is derived from an EMBL/GenBank/DDBJ whole genome shotgun (WGS) entry which is preliminary data.</text>
</comment>
<organism evidence="3 4">
    <name type="scientific">Arctia plantaginis</name>
    <name type="common">Wood tiger moth</name>
    <name type="synonym">Phalaena plantaginis</name>
    <dbReference type="NCBI Taxonomy" id="874455"/>
    <lineage>
        <taxon>Eukaryota</taxon>
        <taxon>Metazoa</taxon>
        <taxon>Ecdysozoa</taxon>
        <taxon>Arthropoda</taxon>
        <taxon>Hexapoda</taxon>
        <taxon>Insecta</taxon>
        <taxon>Pterygota</taxon>
        <taxon>Neoptera</taxon>
        <taxon>Endopterygota</taxon>
        <taxon>Lepidoptera</taxon>
        <taxon>Glossata</taxon>
        <taxon>Ditrysia</taxon>
        <taxon>Noctuoidea</taxon>
        <taxon>Erebidae</taxon>
        <taxon>Arctiinae</taxon>
        <taxon>Arctia</taxon>
    </lineage>
</organism>
<keyword evidence="1" id="KW-0175">Coiled coil</keyword>